<keyword evidence="3" id="KW-0614">Plasmid</keyword>
<sequence>MGILLQRGFVANPALQCDRILRLKKCQPARSLSRKKIGIGVRIVFVFSGLGAGGAEKIVNLLAHHRLAQGDTVHVLAVNADSPESYFPYDRAITIEALGQPSQRLPRLAQAWHRLLKLRRRLRALEPDLVISFLTKINVLAGLATFGLHSPIIMSERNNFRSQETHLLWRLALPVAARGAASLVMQTNDAYQSLPKWLRAKAEIIPNPVALPRDCARVPGDGTRVVAVGRLEKQKGFDLLLQAFRYVAMSVPAAKLTIFGDGPQRGILERQAQELGIGDHVRMPGITKSPVEWIRAGDVFVLSSRFEGFPNVLLEAMTAGMASVAFDCPWGPSEILSGPDTGLLVPSGNVKQLGEAIRSLVTDPDLRNKLATSGAIAASQRYATSSILEQWDKVIARSV</sequence>
<dbReference type="CDD" id="cd03820">
    <property type="entry name" value="GT4_AmsD-like"/>
    <property type="match status" value="1"/>
</dbReference>
<gene>
    <name evidence="3" type="ORF">RB548_30960</name>
</gene>
<evidence type="ECO:0000313" key="3">
    <source>
        <dbReference type="EMBL" id="WVT07174.1"/>
    </source>
</evidence>
<dbReference type="Pfam" id="PF13439">
    <property type="entry name" value="Glyco_transf_4"/>
    <property type="match status" value="1"/>
</dbReference>
<evidence type="ECO:0000259" key="1">
    <source>
        <dbReference type="Pfam" id="PF00534"/>
    </source>
</evidence>
<dbReference type="Proteomes" id="UP001432360">
    <property type="component" value="Plasmid pSchITTGS70d"/>
</dbReference>
<evidence type="ECO:0000259" key="2">
    <source>
        <dbReference type="Pfam" id="PF13439"/>
    </source>
</evidence>
<dbReference type="PANTHER" id="PTHR12526">
    <property type="entry name" value="GLYCOSYLTRANSFERASE"/>
    <property type="match status" value="1"/>
</dbReference>
<dbReference type="RefSeq" id="WP_331376193.1">
    <property type="nucleotide sequence ID" value="NZ_CP133152.1"/>
</dbReference>
<geneLocation type="plasmid" evidence="3 4">
    <name>pSchITTGS70d</name>
</geneLocation>
<name>A0ABZ2BI59_9HYPH</name>
<keyword evidence="4" id="KW-1185">Reference proteome</keyword>
<protein>
    <submittedName>
        <fullName evidence="3">Glycosyltransferase family 4 protein</fullName>
        <ecNumber evidence="3">2.4.-.-</ecNumber>
    </submittedName>
</protein>
<keyword evidence="3" id="KW-0328">Glycosyltransferase</keyword>
<dbReference type="GO" id="GO:0016757">
    <property type="term" value="F:glycosyltransferase activity"/>
    <property type="evidence" value="ECO:0007669"/>
    <property type="project" value="UniProtKB-KW"/>
</dbReference>
<dbReference type="InterPro" id="IPR001296">
    <property type="entry name" value="Glyco_trans_1"/>
</dbReference>
<organism evidence="3 4">
    <name type="scientific">Sinorhizobium chiapasense</name>
    <dbReference type="NCBI Taxonomy" id="501572"/>
    <lineage>
        <taxon>Bacteria</taxon>
        <taxon>Pseudomonadati</taxon>
        <taxon>Pseudomonadota</taxon>
        <taxon>Alphaproteobacteria</taxon>
        <taxon>Hyphomicrobiales</taxon>
        <taxon>Rhizobiaceae</taxon>
        <taxon>Sinorhizobium/Ensifer group</taxon>
        <taxon>Sinorhizobium</taxon>
    </lineage>
</organism>
<evidence type="ECO:0000313" key="4">
    <source>
        <dbReference type="Proteomes" id="UP001432360"/>
    </source>
</evidence>
<dbReference type="EC" id="2.4.-.-" evidence="3"/>
<dbReference type="Pfam" id="PF00534">
    <property type="entry name" value="Glycos_transf_1"/>
    <property type="match status" value="1"/>
</dbReference>
<dbReference type="InterPro" id="IPR028098">
    <property type="entry name" value="Glyco_trans_4-like_N"/>
</dbReference>
<feature type="domain" description="Glycosyltransferase subfamily 4-like N-terminal" evidence="2">
    <location>
        <begin position="53"/>
        <end position="210"/>
    </location>
</feature>
<keyword evidence="3" id="KW-0808">Transferase</keyword>
<proteinExistence type="predicted"/>
<feature type="domain" description="Glycosyl transferase family 1" evidence="1">
    <location>
        <begin position="220"/>
        <end position="373"/>
    </location>
</feature>
<dbReference type="Gene3D" id="3.40.50.2000">
    <property type="entry name" value="Glycogen Phosphorylase B"/>
    <property type="match status" value="2"/>
</dbReference>
<reference evidence="3" key="1">
    <citation type="submission" date="2023-08" db="EMBL/GenBank/DDBJ databases">
        <title>Complete genome sequence of Sinorhizobium chiapanecum ITTG S70 isolated from Acaciella angustissima nodules in Chiapas-Mexico.</title>
        <authorList>
            <person name="Rincon-Rosales R."/>
            <person name="Rogel M.A."/>
            <person name="Rincon-Medina C.I."/>
            <person name="Guerrero G."/>
            <person name="Manzano-Gomez L.A."/>
            <person name="Lopez-Lopez A."/>
            <person name="Rincon Molina F.A."/>
            <person name="Martinez-Romero E."/>
        </authorList>
    </citation>
    <scope>NUCLEOTIDE SEQUENCE</scope>
    <source>
        <strain evidence="3">ITTG S70</strain>
        <plasmid evidence="3">pSchITTGS70d</plasmid>
    </source>
</reference>
<accession>A0ABZ2BI59</accession>
<dbReference type="EMBL" id="CP133152">
    <property type="protein sequence ID" value="WVT07174.1"/>
    <property type="molecule type" value="Genomic_DNA"/>
</dbReference>
<dbReference type="SUPFAM" id="SSF53756">
    <property type="entry name" value="UDP-Glycosyltransferase/glycogen phosphorylase"/>
    <property type="match status" value="1"/>
</dbReference>